<dbReference type="PANTHER" id="PTHR42847">
    <property type="entry name" value="ALKANESULFONATE MONOOXYGENASE"/>
    <property type="match status" value="1"/>
</dbReference>
<evidence type="ECO:0000256" key="1">
    <source>
        <dbReference type="ARBA" id="ARBA00022630"/>
    </source>
</evidence>
<dbReference type="InterPro" id="IPR036661">
    <property type="entry name" value="Luciferase-like_sf"/>
</dbReference>
<name>A0ABW0LE09_9BACI</name>
<comment type="caution">
    <text evidence="6">The sequence shown here is derived from an EMBL/GenBank/DDBJ whole genome shotgun (WGS) entry which is preliminary data.</text>
</comment>
<dbReference type="Proteomes" id="UP001596147">
    <property type="component" value="Unassembled WGS sequence"/>
</dbReference>
<feature type="domain" description="Luciferase-like" evidence="5">
    <location>
        <begin position="35"/>
        <end position="335"/>
    </location>
</feature>
<dbReference type="Pfam" id="PF00296">
    <property type="entry name" value="Bac_luciferase"/>
    <property type="match status" value="1"/>
</dbReference>
<proteinExistence type="predicted"/>
<dbReference type="InterPro" id="IPR011251">
    <property type="entry name" value="Luciferase-like_dom"/>
</dbReference>
<accession>A0ABW0LE09</accession>
<sequence length="370" mass="40595">MVEFITMAPTAGDGAFIGAKNKTIGGRSVVDETAEREPTLEYIKAIAQAAEQGGFSSLLLPTGTNCLDSLAVAANLINHTETLNFLFAVRPGSMAPATFAKQFATVHYWSGGRALVNIVTGGSPTELASQGDFFDHRARYERTREYIQVLNKFFTEDVITHHGEHFQLENASLYPKLASKPPIYFGGSSDIALDVAAAEADVYMLWGETLELSAERLSEIKKRATVNGRQLSYSISFQVVLGDTEKEAYEKANSIVSRSQQAALEEKNNLAYKGESVGVKQLHDLMENSKDKNFHIGPNIWAGLTQVLSGNSIALVGTPDQVSERIIEFVDLGFDKVLLRGFPHLETIKEVGELVIPKVREKLAQRQTIK</sequence>
<keyword evidence="3" id="KW-0560">Oxidoreductase</keyword>
<dbReference type="InterPro" id="IPR050172">
    <property type="entry name" value="SsuD_RutA_monooxygenase"/>
</dbReference>
<dbReference type="RefSeq" id="WP_382348447.1">
    <property type="nucleotide sequence ID" value="NZ_JBHSMC010000003.1"/>
</dbReference>
<dbReference type="SUPFAM" id="SSF51679">
    <property type="entry name" value="Bacterial luciferase-like"/>
    <property type="match status" value="1"/>
</dbReference>
<evidence type="ECO:0000313" key="7">
    <source>
        <dbReference type="Proteomes" id="UP001596147"/>
    </source>
</evidence>
<dbReference type="EMBL" id="JBHSMC010000003">
    <property type="protein sequence ID" value="MFC5464104.1"/>
    <property type="molecule type" value="Genomic_DNA"/>
</dbReference>
<dbReference type="Gene3D" id="3.20.20.30">
    <property type="entry name" value="Luciferase-like domain"/>
    <property type="match status" value="1"/>
</dbReference>
<keyword evidence="1" id="KW-0285">Flavoprotein</keyword>
<evidence type="ECO:0000313" key="6">
    <source>
        <dbReference type="EMBL" id="MFC5464104.1"/>
    </source>
</evidence>
<organism evidence="6 7">
    <name type="scientific">Lederbergia graminis</name>
    <dbReference type="NCBI Taxonomy" id="735518"/>
    <lineage>
        <taxon>Bacteria</taxon>
        <taxon>Bacillati</taxon>
        <taxon>Bacillota</taxon>
        <taxon>Bacilli</taxon>
        <taxon>Bacillales</taxon>
        <taxon>Bacillaceae</taxon>
        <taxon>Lederbergia</taxon>
    </lineage>
</organism>
<evidence type="ECO:0000259" key="5">
    <source>
        <dbReference type="Pfam" id="PF00296"/>
    </source>
</evidence>
<keyword evidence="4" id="KW-0503">Monooxygenase</keyword>
<gene>
    <name evidence="6" type="ORF">ACFPM4_04955</name>
</gene>
<dbReference type="CDD" id="cd01094">
    <property type="entry name" value="Alkanesulfonate_monoxygenase"/>
    <property type="match status" value="1"/>
</dbReference>
<dbReference type="PANTHER" id="PTHR42847:SF4">
    <property type="entry name" value="ALKANESULFONATE MONOOXYGENASE-RELATED"/>
    <property type="match status" value="1"/>
</dbReference>
<keyword evidence="7" id="KW-1185">Reference proteome</keyword>
<evidence type="ECO:0000256" key="3">
    <source>
        <dbReference type="ARBA" id="ARBA00023002"/>
    </source>
</evidence>
<protein>
    <submittedName>
        <fullName evidence="6">LLM class flavin-dependent oxidoreductase</fullName>
    </submittedName>
</protein>
<keyword evidence="2" id="KW-0288">FMN</keyword>
<evidence type="ECO:0000256" key="4">
    <source>
        <dbReference type="ARBA" id="ARBA00023033"/>
    </source>
</evidence>
<evidence type="ECO:0000256" key="2">
    <source>
        <dbReference type="ARBA" id="ARBA00022643"/>
    </source>
</evidence>
<reference evidence="7" key="1">
    <citation type="journal article" date="2019" name="Int. J. Syst. Evol. Microbiol.">
        <title>The Global Catalogue of Microorganisms (GCM) 10K type strain sequencing project: providing services to taxonomists for standard genome sequencing and annotation.</title>
        <authorList>
            <consortium name="The Broad Institute Genomics Platform"/>
            <consortium name="The Broad Institute Genome Sequencing Center for Infectious Disease"/>
            <person name="Wu L."/>
            <person name="Ma J."/>
        </authorList>
    </citation>
    <scope>NUCLEOTIDE SEQUENCE [LARGE SCALE GENOMIC DNA]</scope>
    <source>
        <strain evidence="7">CGMCC 1.12237</strain>
    </source>
</reference>